<dbReference type="Proteomes" id="UP000000448">
    <property type="component" value="Chromosome"/>
</dbReference>
<protein>
    <recommendedName>
        <fullName evidence="3">Molybdenum ABC transporter, periplasmic molybdate-binding protein</fullName>
    </recommendedName>
</protein>
<dbReference type="SUPFAM" id="SSF53850">
    <property type="entry name" value="Periplasmic binding protein-like II"/>
    <property type="match status" value="1"/>
</dbReference>
<dbReference type="eggNOG" id="COG0725">
    <property type="taxonomic scope" value="Bacteria"/>
</dbReference>
<dbReference type="KEGG" id="nam:NAMH_0197"/>
<dbReference type="RefSeq" id="WP_015902064.1">
    <property type="nucleotide sequence ID" value="NC_012115.1"/>
</dbReference>
<name>B9L7L3_NAUPA</name>
<evidence type="ECO:0000313" key="2">
    <source>
        <dbReference type="Proteomes" id="UP000000448"/>
    </source>
</evidence>
<dbReference type="AlphaFoldDB" id="B9L7L3"/>
<dbReference type="Gene3D" id="3.40.190.10">
    <property type="entry name" value="Periplasmic binding protein-like II"/>
    <property type="match status" value="2"/>
</dbReference>
<proteinExistence type="predicted"/>
<dbReference type="STRING" id="598659.NAMH_0197"/>
<dbReference type="HOGENOM" id="CLU_1260326_0_0_7"/>
<sequence length="219" mass="24701">MKALSLVMLCFMYLFGEIYVGIPGGYKDVFVKMINKYNSTHNIKVTALYGPMGVLMAQAKLNNLDVILGDREKLQKNGFKNFVKLGYGKLVILTKEKLKSVNEINNLKRLALPNPKGTTYGKAAAEAFKNLHLHPKTVVVSLMPQGINYLKISQCDGAVANKTQEVLLKKRYYALEIPQEYYNPIVIGFCVLHKNRGAEDFIKFLTSPEIERYLQGYGI</sequence>
<organism evidence="1 2">
    <name type="scientific">Nautilia profundicola (strain ATCC BAA-1463 / DSM 18972 / AmH)</name>
    <dbReference type="NCBI Taxonomy" id="598659"/>
    <lineage>
        <taxon>Bacteria</taxon>
        <taxon>Pseudomonadati</taxon>
        <taxon>Campylobacterota</taxon>
        <taxon>Epsilonproteobacteria</taxon>
        <taxon>Nautiliales</taxon>
        <taxon>Nautiliaceae</taxon>
        <taxon>Nautilia</taxon>
    </lineage>
</organism>
<reference evidence="1 2" key="1">
    <citation type="journal article" date="2009" name="PLoS Genet.">
        <title>Adaptations to submarine hydrothermal environments exemplified by the genome of Nautilia profundicola.</title>
        <authorList>
            <person name="Campbell B.J."/>
            <person name="Smith J.L."/>
            <person name="Hanson T.E."/>
            <person name="Klotz M.G."/>
            <person name="Stein L.Y."/>
            <person name="Lee C.K."/>
            <person name="Wu D."/>
            <person name="Robinson J.M."/>
            <person name="Khouri H.M."/>
            <person name="Eisen J.A."/>
            <person name="Cary S.C."/>
        </authorList>
    </citation>
    <scope>NUCLEOTIDE SEQUENCE [LARGE SCALE GENOMIC DNA]</scope>
    <source>
        <strain evidence="2">ATCC BAA-1463 / DSM 18972 / AmH</strain>
    </source>
</reference>
<accession>B9L7L3</accession>
<keyword evidence="2" id="KW-1185">Reference proteome</keyword>
<dbReference type="EMBL" id="CP001279">
    <property type="protein sequence ID" value="ACM93012.1"/>
    <property type="molecule type" value="Genomic_DNA"/>
</dbReference>
<evidence type="ECO:0008006" key="3">
    <source>
        <dbReference type="Google" id="ProtNLM"/>
    </source>
</evidence>
<evidence type="ECO:0000313" key="1">
    <source>
        <dbReference type="EMBL" id="ACM93012.1"/>
    </source>
</evidence>
<gene>
    <name evidence="1" type="ordered locus">NAMH_0197</name>
</gene>
<dbReference type="Pfam" id="PF13531">
    <property type="entry name" value="SBP_bac_11"/>
    <property type="match status" value="1"/>
</dbReference>
<dbReference type="OrthoDB" id="9785015at2"/>